<keyword evidence="2" id="KW-1185">Reference proteome</keyword>
<dbReference type="Proteomes" id="UP000735302">
    <property type="component" value="Unassembled WGS sequence"/>
</dbReference>
<comment type="caution">
    <text evidence="1">The sequence shown here is derived from an EMBL/GenBank/DDBJ whole genome shotgun (WGS) entry which is preliminary data.</text>
</comment>
<dbReference type="EMBL" id="BLXT01008385">
    <property type="protein sequence ID" value="GFO48318.1"/>
    <property type="molecule type" value="Genomic_DNA"/>
</dbReference>
<evidence type="ECO:0000313" key="2">
    <source>
        <dbReference type="Proteomes" id="UP000735302"/>
    </source>
</evidence>
<name>A0AAV4DVP0_9GAST</name>
<accession>A0AAV4DVP0</accession>
<gene>
    <name evidence="1" type="ORF">PoB_007482300</name>
</gene>
<protein>
    <submittedName>
        <fullName evidence="1">Uncharacterized protein</fullName>
    </submittedName>
</protein>
<evidence type="ECO:0000313" key="1">
    <source>
        <dbReference type="EMBL" id="GFO48318.1"/>
    </source>
</evidence>
<proteinExistence type="predicted"/>
<sequence length="102" mass="11434">MTISPRVLKTFSRMMLNIVGGGSDQKVTKCRVDVGGYLKFRSLGQQINLDASSIDRRKLYCATGIMSDRQVSCSIERASGTFWKTRSQKSMKVRESFCSKAL</sequence>
<organism evidence="1 2">
    <name type="scientific">Plakobranchus ocellatus</name>
    <dbReference type="NCBI Taxonomy" id="259542"/>
    <lineage>
        <taxon>Eukaryota</taxon>
        <taxon>Metazoa</taxon>
        <taxon>Spiralia</taxon>
        <taxon>Lophotrochozoa</taxon>
        <taxon>Mollusca</taxon>
        <taxon>Gastropoda</taxon>
        <taxon>Heterobranchia</taxon>
        <taxon>Euthyneura</taxon>
        <taxon>Panpulmonata</taxon>
        <taxon>Sacoglossa</taxon>
        <taxon>Placobranchoidea</taxon>
        <taxon>Plakobranchidae</taxon>
        <taxon>Plakobranchus</taxon>
    </lineage>
</organism>
<dbReference type="AlphaFoldDB" id="A0AAV4DVP0"/>
<reference evidence="1 2" key="1">
    <citation type="journal article" date="2021" name="Elife">
        <title>Chloroplast acquisition without the gene transfer in kleptoplastic sea slugs, Plakobranchus ocellatus.</title>
        <authorList>
            <person name="Maeda T."/>
            <person name="Takahashi S."/>
            <person name="Yoshida T."/>
            <person name="Shimamura S."/>
            <person name="Takaki Y."/>
            <person name="Nagai Y."/>
            <person name="Toyoda A."/>
            <person name="Suzuki Y."/>
            <person name="Arimoto A."/>
            <person name="Ishii H."/>
            <person name="Satoh N."/>
            <person name="Nishiyama T."/>
            <person name="Hasebe M."/>
            <person name="Maruyama T."/>
            <person name="Minagawa J."/>
            <person name="Obokata J."/>
            <person name="Shigenobu S."/>
        </authorList>
    </citation>
    <scope>NUCLEOTIDE SEQUENCE [LARGE SCALE GENOMIC DNA]</scope>
</reference>